<accession>A0A177WCP9</accession>
<protein>
    <submittedName>
        <fullName evidence="4">Uncharacterized protein</fullName>
    </submittedName>
</protein>
<evidence type="ECO:0000256" key="3">
    <source>
        <dbReference type="ARBA" id="ARBA00022704"/>
    </source>
</evidence>
<reference evidence="4 5" key="2">
    <citation type="submission" date="2016-05" db="EMBL/GenBank/DDBJ databases">
        <title>Lineage-specific infection strategies underlie the spectrum of fungal disease in amphibians.</title>
        <authorList>
            <person name="Cuomo C.A."/>
            <person name="Farrer R.A."/>
            <person name="James T."/>
            <person name="Longcore J."/>
            <person name="Birren B."/>
        </authorList>
    </citation>
    <scope>NUCLEOTIDE SEQUENCE [LARGE SCALE GENOMIC DNA]</scope>
    <source>
        <strain evidence="4 5">JEL423</strain>
    </source>
</reference>
<sequence>METTTAKALKERDTTERAQFVVHLTDDTCRTIEYHTFDGPVNPGKIKIVPTSFKFRLTIKATQFNINDELGYEYKKFEKWLMTQAGYEGTPLVDGKHDQDEFVKHCVAHLIIHGKRPDFTEKMSLLIKLNLRTPNTKDKEIFEFAKVTEHNVLADIHRLRKDDEIHATTVGAKLPTTLDTYEIIQAAEHPVQYGIMHFSKIHVGNQIYVHVRVHEYSDGNLEFHAIDTSRDSAAWTKADPLVYFDF</sequence>
<dbReference type="InterPro" id="IPR001713">
    <property type="entry name" value="Prot_inh_stefin"/>
</dbReference>
<proteinExistence type="inferred from homology"/>
<gene>
    <name evidence="4" type="ORF">BDEG_21518</name>
</gene>
<name>A0A177WCP9_BATDL</name>
<dbReference type="GO" id="GO:0004869">
    <property type="term" value="F:cysteine-type endopeptidase inhibitor activity"/>
    <property type="evidence" value="ECO:0007669"/>
    <property type="project" value="UniProtKB-KW"/>
</dbReference>
<evidence type="ECO:0000313" key="4">
    <source>
        <dbReference type="EMBL" id="OAJ37505.1"/>
    </source>
</evidence>
<dbReference type="Gene3D" id="3.10.450.10">
    <property type="match status" value="1"/>
</dbReference>
<comment type="similarity">
    <text evidence="1">Belongs to the cystatin family.</text>
</comment>
<dbReference type="AlphaFoldDB" id="A0A177WCP9"/>
<dbReference type="OrthoDB" id="2133752at2759"/>
<keyword evidence="3" id="KW-0789">Thiol protease inhibitor</keyword>
<reference evidence="4 5" key="1">
    <citation type="submission" date="2006-10" db="EMBL/GenBank/DDBJ databases">
        <title>The Genome Sequence of Batrachochytrium dendrobatidis JEL423.</title>
        <authorList>
            <consortium name="The Broad Institute Genome Sequencing Platform"/>
            <person name="Birren B."/>
            <person name="Lander E."/>
            <person name="Galagan J."/>
            <person name="Cuomo C."/>
            <person name="Devon K."/>
            <person name="Jaffe D."/>
            <person name="Butler J."/>
            <person name="Alvarez P."/>
            <person name="Gnerre S."/>
            <person name="Grabherr M."/>
            <person name="Kleber M."/>
            <person name="Mauceli E."/>
            <person name="Brockman W."/>
            <person name="Young S."/>
            <person name="LaButti K."/>
            <person name="Sykes S."/>
            <person name="DeCaprio D."/>
            <person name="Crawford M."/>
            <person name="Koehrsen M."/>
            <person name="Engels R."/>
            <person name="Montgomery P."/>
            <person name="Pearson M."/>
            <person name="Howarth C."/>
            <person name="Larson L."/>
            <person name="White J."/>
            <person name="O'Leary S."/>
            <person name="Kodira C."/>
            <person name="Zeng Q."/>
            <person name="Yandava C."/>
            <person name="Alvarado L."/>
            <person name="Longcore J."/>
            <person name="James T."/>
        </authorList>
    </citation>
    <scope>NUCLEOTIDE SEQUENCE [LARGE SCALE GENOMIC DNA]</scope>
    <source>
        <strain evidence="4 5">JEL423</strain>
    </source>
</reference>
<dbReference type="GO" id="GO:0005829">
    <property type="term" value="C:cytosol"/>
    <property type="evidence" value="ECO:0007669"/>
    <property type="project" value="TreeGrafter"/>
</dbReference>
<dbReference type="PANTHER" id="PTHR11414">
    <property type="entry name" value="CYSTATIN FAMILY MEMBER"/>
    <property type="match status" value="1"/>
</dbReference>
<evidence type="ECO:0000256" key="2">
    <source>
        <dbReference type="ARBA" id="ARBA00022690"/>
    </source>
</evidence>
<dbReference type="EMBL" id="DS022300">
    <property type="protein sequence ID" value="OAJ37505.1"/>
    <property type="molecule type" value="Genomic_DNA"/>
</dbReference>
<keyword evidence="2" id="KW-0646">Protease inhibitor</keyword>
<dbReference type="VEuPathDB" id="FungiDB:BDEG_21518"/>
<organism evidence="4 5">
    <name type="scientific">Batrachochytrium dendrobatidis (strain JEL423)</name>
    <dbReference type="NCBI Taxonomy" id="403673"/>
    <lineage>
        <taxon>Eukaryota</taxon>
        <taxon>Fungi</taxon>
        <taxon>Fungi incertae sedis</taxon>
        <taxon>Chytridiomycota</taxon>
        <taxon>Chytridiomycota incertae sedis</taxon>
        <taxon>Chytridiomycetes</taxon>
        <taxon>Rhizophydiales</taxon>
        <taxon>Rhizophydiales incertae sedis</taxon>
        <taxon>Batrachochytrium</taxon>
    </lineage>
</organism>
<evidence type="ECO:0000313" key="5">
    <source>
        <dbReference type="Proteomes" id="UP000077115"/>
    </source>
</evidence>
<dbReference type="Proteomes" id="UP000077115">
    <property type="component" value="Unassembled WGS sequence"/>
</dbReference>
<evidence type="ECO:0000256" key="1">
    <source>
        <dbReference type="ARBA" id="ARBA00009403"/>
    </source>
</evidence>
<dbReference type="PANTHER" id="PTHR11414:SF21">
    <property type="entry name" value="CYSTATIN 14A, TANDEM DUPLICATE 1-RELATED"/>
    <property type="match status" value="1"/>
</dbReference>